<sequence>MHWVRRLLPHRPHPSLQRLLDEPRRDRPGREGPDWYSGPDPCGSCSPKGSVKPSSPSIPAPTACVQHLQAIRTASIQAKKAPSESWAEVMKVARPSLNLWVTTEAETARGITASLVSAAPPLEELQSRHSQGHGAGYSRGRVQRISNAEMFEGTSAERTFYVLEKPPPNPPSQLAQA</sequence>
<accession>A0AC59ZNX9</accession>
<organism evidence="1 2">
    <name type="scientific">Rangifer tarandus platyrhynchus</name>
    <name type="common">Svalbard reindeer</name>
    <dbReference type="NCBI Taxonomy" id="3082113"/>
    <lineage>
        <taxon>Eukaryota</taxon>
        <taxon>Metazoa</taxon>
        <taxon>Chordata</taxon>
        <taxon>Craniata</taxon>
        <taxon>Vertebrata</taxon>
        <taxon>Euteleostomi</taxon>
        <taxon>Mammalia</taxon>
        <taxon>Eutheria</taxon>
        <taxon>Laurasiatheria</taxon>
        <taxon>Artiodactyla</taxon>
        <taxon>Ruminantia</taxon>
        <taxon>Pecora</taxon>
        <taxon>Cervidae</taxon>
        <taxon>Odocoileinae</taxon>
        <taxon>Rangifer</taxon>
    </lineage>
</organism>
<proteinExistence type="predicted"/>
<protein>
    <submittedName>
        <fullName evidence="1">Uncharacterized protein</fullName>
    </submittedName>
</protein>
<evidence type="ECO:0000313" key="1">
    <source>
        <dbReference type="EMBL" id="CAN0474021.1"/>
    </source>
</evidence>
<name>A0AC59ZNX9_RANTA</name>
<dbReference type="EMBL" id="OX596115">
    <property type="protein sequence ID" value="CAN0474021.1"/>
    <property type="molecule type" value="Genomic_DNA"/>
</dbReference>
<dbReference type="Proteomes" id="UP001162501">
    <property type="component" value="Chromosome 31"/>
</dbReference>
<evidence type="ECO:0000313" key="2">
    <source>
        <dbReference type="Proteomes" id="UP001162501"/>
    </source>
</evidence>
<reference evidence="1" key="1">
    <citation type="submission" date="2023-05" db="EMBL/GenBank/DDBJ databases">
        <authorList>
            <consortium name="ELIXIR-Norway"/>
        </authorList>
    </citation>
    <scope>NUCLEOTIDE SEQUENCE</scope>
</reference>
<gene>
    <name evidence="1" type="ORF">MRATA1EN22A_LOCUS20693</name>
</gene>
<reference evidence="1" key="2">
    <citation type="submission" date="2025-03" db="EMBL/GenBank/DDBJ databases">
        <authorList>
            <consortium name="ELIXIR-Norway"/>
            <consortium name="Elixir Norway"/>
        </authorList>
    </citation>
    <scope>NUCLEOTIDE SEQUENCE</scope>
</reference>